<dbReference type="InterPro" id="IPR008571">
    <property type="entry name" value="HerA-like"/>
</dbReference>
<dbReference type="InterPro" id="IPR027417">
    <property type="entry name" value="P-loop_NTPase"/>
</dbReference>
<dbReference type="PANTHER" id="PTHR42957:SF1">
    <property type="entry name" value="HELICASE MJ1565-RELATED"/>
    <property type="match status" value="1"/>
</dbReference>
<proteinExistence type="inferred from homology"/>
<dbReference type="AlphaFoldDB" id="A0A7C5YBW8"/>
<dbReference type="EMBL" id="DRXS01000203">
    <property type="protein sequence ID" value="HHR40924.1"/>
    <property type="molecule type" value="Genomic_DNA"/>
</dbReference>
<evidence type="ECO:0000256" key="3">
    <source>
        <dbReference type="ARBA" id="ARBA00048954"/>
    </source>
</evidence>
<gene>
    <name evidence="6" type="ORF">ENM42_03745</name>
</gene>
<evidence type="ECO:0000256" key="4">
    <source>
        <dbReference type="ARBA" id="ARBA00048988"/>
    </source>
</evidence>
<comment type="caution">
    <text evidence="6">The sequence shown here is derived from an EMBL/GenBank/DDBJ whole genome shotgun (WGS) entry which is preliminary data.</text>
</comment>
<feature type="domain" description="Helicase HerA central" evidence="5">
    <location>
        <begin position="2"/>
        <end position="126"/>
    </location>
</feature>
<evidence type="ECO:0000256" key="1">
    <source>
        <dbReference type="ARBA" id="ARBA00007816"/>
    </source>
</evidence>
<name>A0A7C5YBW8_CALS0</name>
<evidence type="ECO:0000313" key="6">
    <source>
        <dbReference type="EMBL" id="HHR40924.1"/>
    </source>
</evidence>
<evidence type="ECO:0000256" key="2">
    <source>
        <dbReference type="ARBA" id="ARBA00034617"/>
    </source>
</evidence>
<dbReference type="PANTHER" id="PTHR42957">
    <property type="entry name" value="HELICASE MJ1565-RELATED"/>
    <property type="match status" value="1"/>
</dbReference>
<dbReference type="GO" id="GO:0043138">
    <property type="term" value="F:3'-5' DNA helicase activity"/>
    <property type="evidence" value="ECO:0007669"/>
    <property type="project" value="UniProtKB-EC"/>
</dbReference>
<dbReference type="Gene3D" id="3.40.50.300">
    <property type="entry name" value="P-loop containing nucleotide triphosphate hydrolases"/>
    <property type="match status" value="1"/>
</dbReference>
<comment type="catalytic activity">
    <reaction evidence="2">
        <text>Couples ATP hydrolysis with the unwinding of duplex DNA by translocating in the 3'-5' direction.</text>
        <dbReference type="EC" id="5.6.2.4"/>
    </reaction>
</comment>
<keyword evidence="6" id="KW-0547">Nucleotide-binding</keyword>
<reference evidence="6" key="1">
    <citation type="journal article" date="2020" name="mSystems">
        <title>Genome- and Community-Level Interaction Insights into Carbon Utilization and Element Cycling Functions of Hydrothermarchaeota in Hydrothermal Sediment.</title>
        <authorList>
            <person name="Zhou Z."/>
            <person name="Liu Y."/>
            <person name="Xu W."/>
            <person name="Pan J."/>
            <person name="Luo Z.H."/>
            <person name="Li M."/>
        </authorList>
    </citation>
    <scope>NUCLEOTIDE SEQUENCE [LARGE SCALE GENOMIC DNA]</scope>
    <source>
        <strain evidence="6">SpSt-1084</strain>
    </source>
</reference>
<dbReference type="GO" id="GO:0005524">
    <property type="term" value="F:ATP binding"/>
    <property type="evidence" value="ECO:0007669"/>
    <property type="project" value="UniProtKB-KW"/>
</dbReference>
<dbReference type="InterPro" id="IPR002789">
    <property type="entry name" value="HerA_central"/>
</dbReference>
<keyword evidence="6" id="KW-0067">ATP-binding</keyword>
<organism evidence="6">
    <name type="scientific">Caldiarchaeum subterraneum</name>
    <dbReference type="NCBI Taxonomy" id="311458"/>
    <lineage>
        <taxon>Archaea</taxon>
        <taxon>Nitrososphaerota</taxon>
        <taxon>Candidatus Caldarchaeales</taxon>
        <taxon>Candidatus Caldarchaeaceae</taxon>
        <taxon>Candidatus Caldarchaeum</taxon>
    </lineage>
</organism>
<dbReference type="SUPFAM" id="SSF52540">
    <property type="entry name" value="P-loop containing nucleoside triphosphate hydrolases"/>
    <property type="match status" value="1"/>
</dbReference>
<comment type="catalytic activity">
    <reaction evidence="4">
        <text>ATP + H2O = ADP + phosphate + H(+)</text>
        <dbReference type="Rhea" id="RHEA:13065"/>
        <dbReference type="ChEBI" id="CHEBI:15377"/>
        <dbReference type="ChEBI" id="CHEBI:15378"/>
        <dbReference type="ChEBI" id="CHEBI:30616"/>
        <dbReference type="ChEBI" id="CHEBI:43474"/>
        <dbReference type="ChEBI" id="CHEBI:456216"/>
        <dbReference type="EC" id="5.6.2.4"/>
    </reaction>
</comment>
<comment type="similarity">
    <text evidence="1">Belongs to the HerA family.</text>
</comment>
<comment type="catalytic activity">
    <reaction evidence="3">
        <text>ATP + H2O = ADP + phosphate + H(+)</text>
        <dbReference type="Rhea" id="RHEA:13065"/>
        <dbReference type="ChEBI" id="CHEBI:15377"/>
        <dbReference type="ChEBI" id="CHEBI:15378"/>
        <dbReference type="ChEBI" id="CHEBI:30616"/>
        <dbReference type="ChEBI" id="CHEBI:43474"/>
        <dbReference type="ChEBI" id="CHEBI:456216"/>
        <dbReference type="EC" id="5.6.2.3"/>
    </reaction>
</comment>
<evidence type="ECO:0000259" key="5">
    <source>
        <dbReference type="Pfam" id="PF01935"/>
    </source>
</evidence>
<accession>A0A7C5YBW8</accession>
<sequence>MSISLRDLKLNELFYITGVEESYLNIRKAVTRVFKELKDKGEFSFAELIEHLRKLSSDTSGAPKQLKDSAAKAINYMERLQDLTILGDKSFDVRDFLKPKTVSVIDLSGLSDRESDLIAYFVLKEIFKLKMLPTEQGYKYPVFVFIEEAHRFIPPPALGDTYSGGFIKKIAAEGRKFGIFLTLVTKGLPRFIPTFSASAVAKSSCR</sequence>
<dbReference type="Pfam" id="PF01935">
    <property type="entry name" value="DUF87"/>
    <property type="match status" value="1"/>
</dbReference>
<dbReference type="GO" id="GO:0043139">
    <property type="term" value="F:5'-3' DNA helicase activity"/>
    <property type="evidence" value="ECO:0007669"/>
    <property type="project" value="UniProtKB-EC"/>
</dbReference>
<protein>
    <submittedName>
        <fullName evidence="6">ATP-binding protein</fullName>
    </submittedName>
</protein>